<reference evidence="6" key="1">
    <citation type="submission" date="2014-11" db="EMBL/GenBank/DDBJ databases">
        <authorList>
            <person name="Otto D Thomas"/>
            <person name="Naeem Raeece"/>
        </authorList>
    </citation>
    <scope>NUCLEOTIDE SEQUENCE</scope>
</reference>
<feature type="signal peptide" evidence="4">
    <location>
        <begin position="1"/>
        <end position="19"/>
    </location>
</feature>
<dbReference type="Pfam" id="PF00112">
    <property type="entry name" value="Peptidase_C1"/>
    <property type="match status" value="1"/>
</dbReference>
<dbReference type="InterPro" id="IPR025660">
    <property type="entry name" value="Pept_his_AS"/>
</dbReference>
<evidence type="ECO:0000256" key="3">
    <source>
        <dbReference type="SAM" id="MobiDB-lite"/>
    </source>
</evidence>
<dbReference type="PANTHER" id="PTHR12411">
    <property type="entry name" value="CYSTEINE PROTEASE FAMILY C1-RELATED"/>
    <property type="match status" value="1"/>
</dbReference>
<proteinExistence type="inferred from homology"/>
<dbReference type="GO" id="GO:0008234">
    <property type="term" value="F:cysteine-type peptidase activity"/>
    <property type="evidence" value="ECO:0007669"/>
    <property type="project" value="InterPro"/>
</dbReference>
<feature type="region of interest" description="Disordered" evidence="3">
    <location>
        <begin position="1010"/>
        <end position="1088"/>
    </location>
</feature>
<dbReference type="PRINTS" id="PR00705">
    <property type="entry name" value="PAPAIN"/>
</dbReference>
<evidence type="ECO:0000313" key="6">
    <source>
        <dbReference type="EMBL" id="CEM28878.1"/>
    </source>
</evidence>
<dbReference type="AlphaFoldDB" id="A0A0G4GGZ6"/>
<dbReference type="InterPro" id="IPR000668">
    <property type="entry name" value="Peptidase_C1A_C"/>
</dbReference>
<dbReference type="SMART" id="SM00645">
    <property type="entry name" value="Pept_C1"/>
    <property type="match status" value="1"/>
</dbReference>
<dbReference type="PROSITE" id="PS00639">
    <property type="entry name" value="THIOL_PROTEASE_HIS"/>
    <property type="match status" value="1"/>
</dbReference>
<name>A0A0G4GGZ6_9ALVE</name>
<feature type="compositionally biased region" description="Basic and acidic residues" evidence="3">
    <location>
        <begin position="1062"/>
        <end position="1083"/>
    </location>
</feature>
<evidence type="ECO:0000256" key="1">
    <source>
        <dbReference type="ARBA" id="ARBA00008455"/>
    </source>
</evidence>
<feature type="compositionally biased region" description="Polar residues" evidence="3">
    <location>
        <begin position="393"/>
        <end position="411"/>
    </location>
</feature>
<feature type="compositionally biased region" description="Basic and acidic residues" evidence="3">
    <location>
        <begin position="377"/>
        <end position="392"/>
    </location>
</feature>
<keyword evidence="4" id="KW-0732">Signal</keyword>
<feature type="region of interest" description="Disordered" evidence="3">
    <location>
        <begin position="377"/>
        <end position="411"/>
    </location>
</feature>
<dbReference type="InterPro" id="IPR000169">
    <property type="entry name" value="Pept_cys_AS"/>
</dbReference>
<feature type="region of interest" description="Disordered" evidence="3">
    <location>
        <begin position="300"/>
        <end position="344"/>
    </location>
</feature>
<protein>
    <recommendedName>
        <fullName evidence="5">Peptidase C1A papain C-terminal domain-containing protein</fullName>
    </recommendedName>
</protein>
<dbReference type="VEuPathDB" id="CryptoDB:Cvel_21855"/>
<feature type="compositionally biased region" description="Acidic residues" evidence="3">
    <location>
        <begin position="325"/>
        <end position="335"/>
    </location>
</feature>
<gene>
    <name evidence="6" type="ORF">Cvel_21855</name>
</gene>
<evidence type="ECO:0000256" key="4">
    <source>
        <dbReference type="SAM" id="SignalP"/>
    </source>
</evidence>
<dbReference type="PROSITE" id="PS00139">
    <property type="entry name" value="THIOL_PROTEASE_CYS"/>
    <property type="match status" value="1"/>
</dbReference>
<feature type="chain" id="PRO_5005190436" description="Peptidase C1A papain C-terminal domain-containing protein" evidence="4">
    <location>
        <begin position="20"/>
        <end position="1109"/>
    </location>
</feature>
<evidence type="ECO:0000256" key="2">
    <source>
        <dbReference type="ARBA" id="ARBA00023145"/>
    </source>
</evidence>
<dbReference type="InterPro" id="IPR038765">
    <property type="entry name" value="Papain-like_cys_pep_sf"/>
</dbReference>
<dbReference type="SUPFAM" id="SSF54001">
    <property type="entry name" value="Cysteine proteinases"/>
    <property type="match status" value="1"/>
</dbReference>
<keyword evidence="2" id="KW-0865">Zymogen</keyword>
<dbReference type="Gene3D" id="3.90.70.10">
    <property type="entry name" value="Cysteine proteinases"/>
    <property type="match status" value="1"/>
</dbReference>
<organism evidence="6">
    <name type="scientific">Chromera velia CCMP2878</name>
    <dbReference type="NCBI Taxonomy" id="1169474"/>
    <lineage>
        <taxon>Eukaryota</taxon>
        <taxon>Sar</taxon>
        <taxon>Alveolata</taxon>
        <taxon>Colpodellida</taxon>
        <taxon>Chromeraceae</taxon>
        <taxon>Chromera</taxon>
    </lineage>
</organism>
<comment type="similarity">
    <text evidence="1">Belongs to the peptidase C1 family.</text>
</comment>
<evidence type="ECO:0000259" key="5">
    <source>
        <dbReference type="SMART" id="SM00645"/>
    </source>
</evidence>
<dbReference type="InterPro" id="IPR013128">
    <property type="entry name" value="Peptidase_C1A"/>
</dbReference>
<feature type="domain" description="Peptidase C1A papain C-terminal" evidence="5">
    <location>
        <begin position="461"/>
        <end position="757"/>
    </location>
</feature>
<accession>A0A0G4GGZ6</accession>
<dbReference type="EMBL" id="CDMZ01001201">
    <property type="protein sequence ID" value="CEM28878.1"/>
    <property type="molecule type" value="Genomic_DNA"/>
</dbReference>
<sequence>MLPLFAAVVPICLLLPSDAVRFTRTQLRGTLVPTESVPTLPSTLNDLKADVKRLVLDHHGGQGKGDGVVTGTKVNADYKEHCVSSVNQLSLTCPLEPTGGKDRGRAELHHDELKFDSAVLTSDGQVAVFFFELDESIHPPGVEGVAPIAFFFERKNENSPTNSRSSDSTAQITSAADLGEKFSFLSSVPSVCDLGLETPGGEKIEPLNSKAEETAAKVLQKMFEEAQALKCMDEQNGANPWTVHKILEHTLMVVSEGPEHKVIFSVKDSRATETSEQLSIQKGSLTKSRHGGEVIEFDIPIGTKSDSDDNGEEIPSACLMPSSDLDADDLMSQDEDSAKESDEDVQRECQEFFLCKKKPLMSGAPVALGEIQSLLKQERETEMDPNTSKDKQMNSNEDTNQDPDLSSPEFTQLPNRLNFLQEGRRRTKVQRALWATKALMRTKIVKEDFYNFAQTYPVTILPAEYDPRKINPECFPAYAVKDQGTCGSCWANSVQHALADRACMRHGSTIIDGVVHSFSVQEMMQCSDAIGDGSAKGCGGWGTFSAMKWAKNGISLEAKYPYKSMCGDGKRGVVNPSGGGLCSSAMALPHRQRWCSCQKYGTLVPKAFGYKSPSMCEVKQEKPFRASQVFKIGPLAGGEFHLRNMGWMAQERIAPRSLGEVNRAIMLELVNNGPLVASFQVCDDFHEHKEGIYYHGSEDRDGCGGHAVELIGYGEEQGRKFWIAKNSWGVSAHVGGYFKIARGVNHLGIESKVVGATVVQTRGLESDVIRGWSYAPGLSSQPVKMYAKVVNRRLKELSFLITCVPECDLFVITDYTMDGHEYVRDSDSQVHTLECSDPQGSDSRAECILSDLPQVKRVISSNARPPCAPTPLHMNSFLMEMNVGEDADRLFRFILGIQMRYGPMKDAQFAREMIIPLSTRSGKGPLSNGRAPSVGEIRAFGLDAFGLSFGTPQTEEGLVYDKMDWISKPGWGVYNPTAPSPNNPKHMWADGSQVDRGATQQNFVEDAHWTEGAPKGEGGNWGTASPPVPDALRPNGHGKKQVNGNTLRTATVDEVAKKKKAQREQAEERARQETAKKEEDTTTKSKKKVVKCLKTDSYLRCRLKKRGLI</sequence>
<dbReference type="GO" id="GO:0006508">
    <property type="term" value="P:proteolysis"/>
    <property type="evidence" value="ECO:0007669"/>
    <property type="project" value="InterPro"/>
</dbReference>